<gene>
    <name evidence="1" type="ORF">BON30_19745</name>
</gene>
<protein>
    <recommendedName>
        <fullName evidence="3">Alpha/beta hydrolase</fullName>
    </recommendedName>
</protein>
<dbReference type="Gene3D" id="3.40.50.1820">
    <property type="entry name" value="alpha/beta hydrolase"/>
    <property type="match status" value="1"/>
</dbReference>
<reference evidence="1 2" key="2">
    <citation type="submission" date="2016-12" db="EMBL/GenBank/DDBJ databases">
        <title>Draft Genome Sequence of Cystobacter ferrugineus Strain Cbfe23.</title>
        <authorList>
            <person name="Akbar S."/>
            <person name="Dowd S.E."/>
            <person name="Stevens D.C."/>
        </authorList>
    </citation>
    <scope>NUCLEOTIDE SEQUENCE [LARGE SCALE GENOMIC DNA]</scope>
    <source>
        <strain evidence="1 2">Cbfe23</strain>
    </source>
</reference>
<proteinExistence type="predicted"/>
<name>A0A1L9BBS4_9BACT</name>
<evidence type="ECO:0000313" key="2">
    <source>
        <dbReference type="Proteomes" id="UP000182229"/>
    </source>
</evidence>
<comment type="caution">
    <text evidence="1">The sequence shown here is derived from an EMBL/GenBank/DDBJ whole genome shotgun (WGS) entry which is preliminary data.</text>
</comment>
<dbReference type="SUPFAM" id="SSF53474">
    <property type="entry name" value="alpha/beta-Hydrolases"/>
    <property type="match status" value="1"/>
</dbReference>
<reference evidence="2" key="1">
    <citation type="submission" date="2016-11" db="EMBL/GenBank/DDBJ databases">
        <authorList>
            <person name="Shukria A."/>
            <person name="Stevens D.C."/>
        </authorList>
    </citation>
    <scope>NUCLEOTIDE SEQUENCE [LARGE SCALE GENOMIC DNA]</scope>
    <source>
        <strain evidence="2">Cbfe23</strain>
    </source>
</reference>
<evidence type="ECO:0008006" key="3">
    <source>
        <dbReference type="Google" id="ProtNLM"/>
    </source>
</evidence>
<dbReference type="AlphaFoldDB" id="A0A1L9BBS4"/>
<dbReference type="EMBL" id="MPIN01000004">
    <property type="protein sequence ID" value="OJH39706.1"/>
    <property type="molecule type" value="Genomic_DNA"/>
</dbReference>
<accession>A0A1L9BBS4</accession>
<organism evidence="1 2">
    <name type="scientific">Cystobacter ferrugineus</name>
    <dbReference type="NCBI Taxonomy" id="83449"/>
    <lineage>
        <taxon>Bacteria</taxon>
        <taxon>Pseudomonadati</taxon>
        <taxon>Myxococcota</taxon>
        <taxon>Myxococcia</taxon>
        <taxon>Myxococcales</taxon>
        <taxon>Cystobacterineae</taxon>
        <taxon>Archangiaceae</taxon>
        <taxon>Cystobacter</taxon>
    </lineage>
</organism>
<keyword evidence="2" id="KW-1185">Reference proteome</keyword>
<dbReference type="Proteomes" id="UP000182229">
    <property type="component" value="Unassembled WGS sequence"/>
</dbReference>
<evidence type="ECO:0000313" key="1">
    <source>
        <dbReference type="EMBL" id="OJH39706.1"/>
    </source>
</evidence>
<sequence length="364" mass="38479">MSATPATLKGFGSRGPYGFATRDLVFVDNSRPTAPNRSFPGAPQRTLPTRIYYPVCPPDTSASPPPDGLIPVAGGGPFPLLAYAHGLTSLGDTTRFVTEHLATHGYIIVAPLFPLTNGNAPGGPTFEDYANQPADLAFVMRQVAQLTGTNADLGAAVDTRRRALLGFSAGGTTALIGAYHPILALDGIQSAVAHSPAVTCILGPAFFARRLPTLIISGTASELTPISGPERVFSLAPPPVILVELLGGTLSGFMNREVPFVENTDTQQCQALLDSGATGADVLNSRFAEDLRRGAGPGVIEPVGCTPLCSQRFTQTMGATRQLLLVRAATLAHFEATLRNRWDAKWFLSEQLEAEPDVDVFVKK</sequence>
<dbReference type="InterPro" id="IPR029058">
    <property type="entry name" value="AB_hydrolase_fold"/>
</dbReference>